<name>A0A2P2NP92_RHIMU</name>
<dbReference type="AlphaFoldDB" id="A0A2P2NP92"/>
<dbReference type="EMBL" id="GGEC01063838">
    <property type="protein sequence ID" value="MBX44322.1"/>
    <property type="molecule type" value="Transcribed_RNA"/>
</dbReference>
<reference evidence="1" key="1">
    <citation type="submission" date="2018-02" db="EMBL/GenBank/DDBJ databases">
        <title>Rhizophora mucronata_Transcriptome.</title>
        <authorList>
            <person name="Meera S.P."/>
            <person name="Sreeshan A."/>
            <person name="Augustine A."/>
        </authorList>
    </citation>
    <scope>NUCLEOTIDE SEQUENCE</scope>
    <source>
        <tissue evidence="1">Leaf</tissue>
    </source>
</reference>
<evidence type="ECO:0000313" key="1">
    <source>
        <dbReference type="EMBL" id="MBX44322.1"/>
    </source>
</evidence>
<protein>
    <submittedName>
        <fullName evidence="1">Uncharacterized protein</fullName>
    </submittedName>
</protein>
<sequence>MRFVSELVAYQFSGKFTGLTYVGCAFNVGFTYVHVTALSTRELGK</sequence>
<proteinExistence type="predicted"/>
<accession>A0A2P2NP92</accession>
<organism evidence="1">
    <name type="scientific">Rhizophora mucronata</name>
    <name type="common">Asiatic mangrove</name>
    <dbReference type="NCBI Taxonomy" id="61149"/>
    <lineage>
        <taxon>Eukaryota</taxon>
        <taxon>Viridiplantae</taxon>
        <taxon>Streptophyta</taxon>
        <taxon>Embryophyta</taxon>
        <taxon>Tracheophyta</taxon>
        <taxon>Spermatophyta</taxon>
        <taxon>Magnoliopsida</taxon>
        <taxon>eudicotyledons</taxon>
        <taxon>Gunneridae</taxon>
        <taxon>Pentapetalae</taxon>
        <taxon>rosids</taxon>
        <taxon>fabids</taxon>
        <taxon>Malpighiales</taxon>
        <taxon>Rhizophoraceae</taxon>
        <taxon>Rhizophora</taxon>
    </lineage>
</organism>